<dbReference type="InterPro" id="IPR029062">
    <property type="entry name" value="Class_I_gatase-like"/>
</dbReference>
<evidence type="ECO:0000313" key="4">
    <source>
        <dbReference type="Proteomes" id="UP000777438"/>
    </source>
</evidence>
<feature type="region of interest" description="Disordered" evidence="1">
    <location>
        <begin position="126"/>
        <end position="146"/>
    </location>
</feature>
<feature type="compositionally biased region" description="Low complexity" evidence="1">
    <location>
        <begin position="289"/>
        <end position="303"/>
    </location>
</feature>
<feature type="region of interest" description="Disordered" evidence="1">
    <location>
        <begin position="282"/>
        <end position="303"/>
    </location>
</feature>
<feature type="signal peptide" evidence="2">
    <location>
        <begin position="1"/>
        <end position="20"/>
    </location>
</feature>
<keyword evidence="4" id="KW-1185">Reference proteome</keyword>
<accession>A0A9P9AKC6</accession>
<name>A0A9P9AKC6_9HYPO</name>
<reference evidence="3 4" key="1">
    <citation type="journal article" date="2021" name="Nat. Commun.">
        <title>Genetic determinants of endophytism in the Arabidopsis root mycobiome.</title>
        <authorList>
            <person name="Mesny F."/>
            <person name="Miyauchi S."/>
            <person name="Thiergart T."/>
            <person name="Pickel B."/>
            <person name="Atanasova L."/>
            <person name="Karlsson M."/>
            <person name="Huettel B."/>
            <person name="Barry K.W."/>
            <person name="Haridas S."/>
            <person name="Chen C."/>
            <person name="Bauer D."/>
            <person name="Andreopoulos W."/>
            <person name="Pangilinan J."/>
            <person name="LaButti K."/>
            <person name="Riley R."/>
            <person name="Lipzen A."/>
            <person name="Clum A."/>
            <person name="Drula E."/>
            <person name="Henrissat B."/>
            <person name="Kohler A."/>
            <person name="Grigoriev I.V."/>
            <person name="Martin F.M."/>
            <person name="Hacquard S."/>
        </authorList>
    </citation>
    <scope>NUCLEOTIDE SEQUENCE [LARGE SCALE GENOMIC DNA]</scope>
    <source>
        <strain evidence="3 4">MPI-CAGE-CH-0241</strain>
    </source>
</reference>
<evidence type="ECO:0000256" key="1">
    <source>
        <dbReference type="SAM" id="MobiDB-lite"/>
    </source>
</evidence>
<organism evidence="3 4">
    <name type="scientific">Thelonectria olida</name>
    <dbReference type="NCBI Taxonomy" id="1576542"/>
    <lineage>
        <taxon>Eukaryota</taxon>
        <taxon>Fungi</taxon>
        <taxon>Dikarya</taxon>
        <taxon>Ascomycota</taxon>
        <taxon>Pezizomycotina</taxon>
        <taxon>Sordariomycetes</taxon>
        <taxon>Hypocreomycetidae</taxon>
        <taxon>Hypocreales</taxon>
        <taxon>Nectriaceae</taxon>
        <taxon>Thelonectria</taxon>
    </lineage>
</organism>
<feature type="compositionally biased region" description="Polar residues" evidence="1">
    <location>
        <begin position="135"/>
        <end position="144"/>
    </location>
</feature>
<dbReference type="AlphaFoldDB" id="A0A9P9AKC6"/>
<proteinExistence type="predicted"/>
<evidence type="ECO:0000313" key="3">
    <source>
        <dbReference type="EMBL" id="KAH6877169.1"/>
    </source>
</evidence>
<protein>
    <recommendedName>
        <fullName evidence="5">Biotin-protein ligase N-terminal domain-containing protein</fullName>
    </recommendedName>
</protein>
<evidence type="ECO:0008006" key="5">
    <source>
        <dbReference type="Google" id="ProtNLM"/>
    </source>
</evidence>
<sequence length="331" mass="35131">MRRAVLPMALLMAAAQGASSPPKALVYRGPAACDGCPEAVAQLLESSPWKFKVTYVGPDEDVDVDEDSLKGVDVYAQAGGPDLDDAYRRLKRYKKPLQDFVSSGGHYLGFCLGAFLAGHSPGFDLLPSEADTDAETSQPGSQVTSDKDTVIQVDWTFVSGKTERNKWVYFQDGAVITGLDEEKMRSQNGRAGRILSRYSKTGDVAASVTPYGKGWVGLVGPHPEATQEWSAHGYSKDQSTETNTSLTILNLDSAYNITNPDGISFDIGYDFLNAALKGNAHSNNATQHSSKTSSPTATPTGAVSSSASVAAGSVLTNPILRVIGLALAAFR</sequence>
<dbReference type="SUPFAM" id="SSF52317">
    <property type="entry name" value="Class I glutamine amidotransferase-like"/>
    <property type="match status" value="1"/>
</dbReference>
<dbReference type="Proteomes" id="UP000777438">
    <property type="component" value="Unassembled WGS sequence"/>
</dbReference>
<dbReference type="Gene3D" id="3.40.50.880">
    <property type="match status" value="1"/>
</dbReference>
<keyword evidence="2" id="KW-0732">Signal</keyword>
<feature type="chain" id="PRO_5040220248" description="Biotin-protein ligase N-terminal domain-containing protein" evidence="2">
    <location>
        <begin position="21"/>
        <end position="331"/>
    </location>
</feature>
<comment type="caution">
    <text evidence="3">The sequence shown here is derived from an EMBL/GenBank/DDBJ whole genome shotgun (WGS) entry which is preliminary data.</text>
</comment>
<gene>
    <name evidence="3" type="ORF">B0T10DRAFT_464871</name>
</gene>
<evidence type="ECO:0000256" key="2">
    <source>
        <dbReference type="SAM" id="SignalP"/>
    </source>
</evidence>
<dbReference type="EMBL" id="JAGPYM010000031">
    <property type="protein sequence ID" value="KAH6877169.1"/>
    <property type="molecule type" value="Genomic_DNA"/>
</dbReference>
<dbReference type="OrthoDB" id="10250105at2759"/>